<dbReference type="EMBL" id="JAGTUF010000006">
    <property type="protein sequence ID" value="MBR9971793.1"/>
    <property type="molecule type" value="Genomic_DNA"/>
</dbReference>
<dbReference type="SUPFAM" id="SSF51306">
    <property type="entry name" value="LexA/Signal peptidase"/>
    <property type="match status" value="1"/>
</dbReference>
<name>A0ABS5IDM4_9PROT</name>
<evidence type="ECO:0000256" key="2">
    <source>
        <dbReference type="ARBA" id="ARBA00023125"/>
    </source>
</evidence>
<evidence type="ECO:0000259" key="4">
    <source>
        <dbReference type="Pfam" id="PF00717"/>
    </source>
</evidence>
<dbReference type="InterPro" id="IPR010982">
    <property type="entry name" value="Lambda_DNA-bd_dom_sf"/>
</dbReference>
<organism evidence="6 7">
    <name type="scientific">Magnetospirillum sulfuroxidans</name>
    <dbReference type="NCBI Taxonomy" id="611300"/>
    <lineage>
        <taxon>Bacteria</taxon>
        <taxon>Pseudomonadati</taxon>
        <taxon>Pseudomonadota</taxon>
        <taxon>Alphaproteobacteria</taxon>
        <taxon>Rhodospirillales</taxon>
        <taxon>Rhodospirillaceae</taxon>
        <taxon>Magnetospirillum</taxon>
    </lineage>
</organism>
<dbReference type="InterPro" id="IPR015927">
    <property type="entry name" value="Peptidase_S24_S26A/B/C"/>
</dbReference>
<comment type="caution">
    <text evidence="6">The sequence shown here is derived from an EMBL/GenBank/DDBJ whole genome shotgun (WGS) entry which is preliminary data.</text>
</comment>
<sequence length="212" mass="22836">MLTHTDIWAALDSLARDHGLTASALARRAGLDPTTFNKSKRITREGKPRWPSTESVAKVLDATGASLGQLLVYIDDSVPSENGKGPTIPLIGSAQAGDRGYFDDAGYPCGGGWDEIPFPEVGDNNAYALEVSGDSMEPLYRDGDIVIVSPAASVRRGDRVVVKTIEGEVMVKQLIRQTAKRIELASLNPAHSGRSFATEEVSWLARILWASQ</sequence>
<evidence type="ECO:0000259" key="5">
    <source>
        <dbReference type="Pfam" id="PF13443"/>
    </source>
</evidence>
<feature type="domain" description="Peptidase S24/S26A/S26B/S26C" evidence="4">
    <location>
        <begin position="89"/>
        <end position="207"/>
    </location>
</feature>
<dbReference type="CDD" id="cd06529">
    <property type="entry name" value="S24_LexA-like"/>
    <property type="match status" value="1"/>
</dbReference>
<feature type="domain" description="HTH cro/C1-type" evidence="5">
    <location>
        <begin position="11"/>
        <end position="76"/>
    </location>
</feature>
<dbReference type="InterPro" id="IPR001387">
    <property type="entry name" value="Cro/C1-type_HTH"/>
</dbReference>
<dbReference type="InterPro" id="IPR036286">
    <property type="entry name" value="LexA/Signal_pep-like_sf"/>
</dbReference>
<dbReference type="Proteomes" id="UP000680714">
    <property type="component" value="Unassembled WGS sequence"/>
</dbReference>
<proteinExistence type="predicted"/>
<evidence type="ECO:0000313" key="7">
    <source>
        <dbReference type="Proteomes" id="UP000680714"/>
    </source>
</evidence>
<dbReference type="SUPFAM" id="SSF47413">
    <property type="entry name" value="lambda repressor-like DNA-binding domains"/>
    <property type="match status" value="1"/>
</dbReference>
<protein>
    <submittedName>
        <fullName evidence="6">Helix-turn-helix transcriptional regulator</fullName>
    </submittedName>
</protein>
<evidence type="ECO:0000313" key="6">
    <source>
        <dbReference type="EMBL" id="MBR9971793.1"/>
    </source>
</evidence>
<dbReference type="PANTHER" id="PTHR40661:SF3">
    <property type="entry name" value="FELS-1 PROPHAGE TRANSCRIPTIONAL REGULATOR"/>
    <property type="match status" value="1"/>
</dbReference>
<reference evidence="6 7" key="1">
    <citation type="submission" date="2021-04" db="EMBL/GenBank/DDBJ databases">
        <title>Magnetospirillum sulfuroxidans sp. nov., a facultative chemolithoautotrophic sulfur-oxidizing alphaproteobacterium isolated from freshwater sediment and proposals for Paramagetospirillum gen. nov., and Magnetospirillaceae fam. nov.</title>
        <authorList>
            <person name="Koziaeva V."/>
            <person name="Geelhoed J.S."/>
            <person name="Sorokin D.Y."/>
            <person name="Grouzdev D.S."/>
        </authorList>
    </citation>
    <scope>NUCLEOTIDE SEQUENCE [LARGE SCALE GENOMIC DNA]</scope>
    <source>
        <strain evidence="6 7">J10</strain>
    </source>
</reference>
<gene>
    <name evidence="6" type="ORF">KEC16_08695</name>
</gene>
<keyword evidence="1" id="KW-0805">Transcription regulation</keyword>
<dbReference type="PANTHER" id="PTHR40661">
    <property type="match status" value="1"/>
</dbReference>
<accession>A0ABS5IDM4</accession>
<dbReference type="RefSeq" id="WP_211547905.1">
    <property type="nucleotide sequence ID" value="NZ_JAGTUF010000006.1"/>
</dbReference>
<dbReference type="Gene3D" id="2.10.109.10">
    <property type="entry name" value="Umud Fragment, subunit A"/>
    <property type="match status" value="1"/>
</dbReference>
<dbReference type="InterPro" id="IPR039418">
    <property type="entry name" value="LexA-like"/>
</dbReference>
<keyword evidence="3" id="KW-0804">Transcription</keyword>
<dbReference type="Pfam" id="PF13443">
    <property type="entry name" value="HTH_26"/>
    <property type="match status" value="1"/>
</dbReference>
<evidence type="ECO:0000256" key="1">
    <source>
        <dbReference type="ARBA" id="ARBA00023015"/>
    </source>
</evidence>
<keyword evidence="7" id="KW-1185">Reference proteome</keyword>
<keyword evidence="2" id="KW-0238">DNA-binding</keyword>
<dbReference type="Pfam" id="PF00717">
    <property type="entry name" value="Peptidase_S24"/>
    <property type="match status" value="1"/>
</dbReference>
<evidence type="ECO:0000256" key="3">
    <source>
        <dbReference type="ARBA" id="ARBA00023163"/>
    </source>
</evidence>